<organism evidence="1 2">
    <name type="scientific">Arachnia propionica</name>
    <dbReference type="NCBI Taxonomy" id="1750"/>
    <lineage>
        <taxon>Bacteria</taxon>
        <taxon>Bacillati</taxon>
        <taxon>Actinomycetota</taxon>
        <taxon>Actinomycetes</taxon>
        <taxon>Propionibacteriales</taxon>
        <taxon>Propionibacteriaceae</taxon>
        <taxon>Arachnia</taxon>
    </lineage>
</organism>
<comment type="caution">
    <text evidence="1">The sequence shown here is derived from an EMBL/GenBank/DDBJ whole genome shotgun (WGS) entry which is preliminary data.</text>
</comment>
<protein>
    <submittedName>
        <fullName evidence="1">Uncharacterized protein</fullName>
    </submittedName>
</protein>
<dbReference type="EMBL" id="RQZG01000008">
    <property type="protein sequence ID" value="RRD04896.1"/>
    <property type="molecule type" value="Genomic_DNA"/>
</dbReference>
<gene>
    <name evidence="1" type="ORF">EII34_08185</name>
</gene>
<dbReference type="Proteomes" id="UP000280819">
    <property type="component" value="Unassembled WGS sequence"/>
</dbReference>
<sequence length="180" mass="19687">MLRLRGLRFHQRLQLMRLRAVEEIIGGRGPGVIPRATATEFVDLLGEEVAAALIHLHGTESSGDIAWCLTVDLAVLSLAEELGEDAPYRVIAESGAGDSWAIHTGDLTVVFLDHDRWGDESDIVMHTGLEVLDFIRAADAWAQAEVHFGGEEEDRAMAEFAALLQSLPGATGKWPYLWDG</sequence>
<name>A0A3P1T7U1_9ACTN</name>
<reference evidence="1 2" key="1">
    <citation type="submission" date="2018-11" db="EMBL/GenBank/DDBJ databases">
        <title>Genomes From Bacteria Associated with the Canine Oral Cavity: a Test Case for Automated Genome-Based Taxonomic Assignment.</title>
        <authorList>
            <person name="Coil D.A."/>
            <person name="Jospin G."/>
            <person name="Darling A.E."/>
            <person name="Wallis C."/>
            <person name="Davis I.J."/>
            <person name="Harris S."/>
            <person name="Eisen J.A."/>
            <person name="Holcombe L.J."/>
            <person name="O'Flynn C."/>
        </authorList>
    </citation>
    <scope>NUCLEOTIDE SEQUENCE [LARGE SCALE GENOMIC DNA]</scope>
    <source>
        <strain evidence="1 2">OH887_COT-365</strain>
    </source>
</reference>
<dbReference type="RefSeq" id="WP_124844671.1">
    <property type="nucleotide sequence ID" value="NZ_RQZG01000008.1"/>
</dbReference>
<dbReference type="OrthoDB" id="5185709at2"/>
<proteinExistence type="predicted"/>
<evidence type="ECO:0000313" key="2">
    <source>
        <dbReference type="Proteomes" id="UP000280819"/>
    </source>
</evidence>
<dbReference type="AlphaFoldDB" id="A0A3P1T7U1"/>
<evidence type="ECO:0000313" key="1">
    <source>
        <dbReference type="EMBL" id="RRD04896.1"/>
    </source>
</evidence>
<accession>A0A3P1T7U1</accession>